<evidence type="ECO:0000256" key="1">
    <source>
        <dbReference type="ARBA" id="ARBA00004123"/>
    </source>
</evidence>
<dbReference type="InterPro" id="IPR016197">
    <property type="entry name" value="Chromo-like_dom_sf"/>
</dbReference>
<evidence type="ECO:0000256" key="6">
    <source>
        <dbReference type="ARBA" id="ARBA00022853"/>
    </source>
</evidence>
<feature type="domain" description="Chromo" evidence="14">
    <location>
        <begin position="25"/>
        <end position="85"/>
    </location>
</feature>
<keyword evidence="5" id="KW-0227">DNA damage</keyword>
<dbReference type="InterPro" id="IPR000953">
    <property type="entry name" value="Chromo/chromo_shadow_dom"/>
</dbReference>
<evidence type="ECO:0000256" key="5">
    <source>
        <dbReference type="ARBA" id="ARBA00022763"/>
    </source>
</evidence>
<dbReference type="Pfam" id="PF05712">
    <property type="entry name" value="MRG"/>
    <property type="match status" value="1"/>
</dbReference>
<dbReference type="GO" id="GO:0006338">
    <property type="term" value="P:chromatin remodeling"/>
    <property type="evidence" value="ECO:0007669"/>
    <property type="project" value="UniProtKB-ARBA"/>
</dbReference>
<evidence type="ECO:0000256" key="11">
    <source>
        <dbReference type="ARBA" id="ARBA00057322"/>
    </source>
</evidence>
<comment type="similarity">
    <text evidence="2">Belongs to the MRG family.</text>
</comment>
<dbReference type="GO" id="GO:0016740">
    <property type="term" value="F:transferase activity"/>
    <property type="evidence" value="ECO:0007669"/>
    <property type="project" value="UniProtKB-KW"/>
</dbReference>
<dbReference type="AlphaFoldDB" id="A0A6A6J2N7"/>
<proteinExistence type="inferred from homology"/>
<evidence type="ECO:0000256" key="4">
    <source>
        <dbReference type="ARBA" id="ARBA00018505"/>
    </source>
</evidence>
<comment type="subcellular location">
    <subcellularLocation>
        <location evidence="1">Nucleus</location>
    </subcellularLocation>
</comment>
<feature type="compositionally biased region" description="Basic and acidic residues" evidence="13">
    <location>
        <begin position="127"/>
        <end position="137"/>
    </location>
</feature>
<keyword evidence="16" id="KW-1185">Reference proteome</keyword>
<evidence type="ECO:0000313" key="15">
    <source>
        <dbReference type="EMBL" id="KAF2256896.1"/>
    </source>
</evidence>
<keyword evidence="6" id="KW-0156">Chromatin regulator</keyword>
<accession>A0A6A6J2N7</accession>
<dbReference type="FunFam" id="1.10.274.30:FF:000004">
    <property type="entry name" value="Putative Chromatin modification-related protein eaf3"/>
    <property type="match status" value="1"/>
</dbReference>
<dbReference type="PANTHER" id="PTHR10880:SF15">
    <property type="entry name" value="MSL COMPLEX SUBUNIT 3"/>
    <property type="match status" value="1"/>
</dbReference>
<keyword evidence="15" id="KW-0808">Transferase</keyword>
<dbReference type="OrthoDB" id="124855at2759"/>
<comment type="function">
    <text evidence="11">Involved in deacetylation of histones, chromatin assembly and chromosome segregation. May act as a transcriptional oscillator, directing histone deacetylases to specific chromosomal domains. Component of the NuA4 histone acetyltransferase complex which is involved in transcriptional activation of selected genes principally by acetylation of nucleosomal histone H4 and H2A. The NuA4 complex is also involved in DNA repair.</text>
</comment>
<keyword evidence="9" id="KW-0234">DNA repair</keyword>
<evidence type="ECO:0000256" key="8">
    <source>
        <dbReference type="ARBA" id="ARBA00023163"/>
    </source>
</evidence>
<sequence length="324" mass="37106">MAPAPVPEPQFKKDEKALCFHHELLYEAKVIEVKPSDGDDRKSGFQYKVHYKGWKNTWDDWVAEDRLRKLTQENRELANNLRHEVLAAQRAARAQPPPSKKKTQGSTRGSEERQMSVSAAGPRGQKRMRDQDLEKEETFQSRRAVRIFMPDRLKSLLVDDWENITKNLQLVQLPSGKPAGVILDEYFAYAAAPGMRNSVETDILEEVIQGLKEYFNKSLGRLLLYRFEREQLYDICTDMENATSDLAGKTLADIYGGEHLLRLFVSMPELIAQTNMDAQAVNRLREELSQMTTWLAKEPQVTAFFSSIYESPGQAYIDKVKSST</sequence>
<keyword evidence="8" id="KW-0804">Transcription</keyword>
<dbReference type="PIRSF" id="PIRSF038133">
    <property type="entry name" value="HAT_Nua4_EAF3/MRG15"/>
    <property type="match status" value="1"/>
</dbReference>
<dbReference type="GO" id="GO:0006355">
    <property type="term" value="P:regulation of DNA-templated transcription"/>
    <property type="evidence" value="ECO:0007669"/>
    <property type="project" value="InterPro"/>
</dbReference>
<dbReference type="Pfam" id="PF22732">
    <property type="entry name" value="MSL3_chromo-like"/>
    <property type="match status" value="1"/>
</dbReference>
<protein>
    <recommendedName>
        <fullName evidence="4">Chromatin modification-related protein EAF3</fullName>
    </recommendedName>
    <alternativeName>
        <fullName evidence="12">Chromatin modification-related protein eaf3</fullName>
    </alternativeName>
</protein>
<dbReference type="SUPFAM" id="SSF54160">
    <property type="entry name" value="Chromo domain-like"/>
    <property type="match status" value="1"/>
</dbReference>
<dbReference type="Gene3D" id="1.10.274.30">
    <property type="entry name" value="MRG domain"/>
    <property type="match status" value="1"/>
</dbReference>
<dbReference type="Gene3D" id="2.30.30.140">
    <property type="match status" value="1"/>
</dbReference>
<dbReference type="InterPro" id="IPR008676">
    <property type="entry name" value="MRG"/>
</dbReference>
<dbReference type="InterPro" id="IPR038217">
    <property type="entry name" value="MRG_C_sf"/>
</dbReference>
<evidence type="ECO:0000256" key="9">
    <source>
        <dbReference type="ARBA" id="ARBA00023204"/>
    </source>
</evidence>
<evidence type="ECO:0000256" key="7">
    <source>
        <dbReference type="ARBA" id="ARBA00023015"/>
    </source>
</evidence>
<gene>
    <name evidence="15" type="ORF">BU26DRAFT_527136</name>
</gene>
<reference evidence="15" key="1">
    <citation type="journal article" date="2020" name="Stud. Mycol.">
        <title>101 Dothideomycetes genomes: a test case for predicting lifestyles and emergence of pathogens.</title>
        <authorList>
            <person name="Haridas S."/>
            <person name="Albert R."/>
            <person name="Binder M."/>
            <person name="Bloem J."/>
            <person name="Labutti K."/>
            <person name="Salamov A."/>
            <person name="Andreopoulos B."/>
            <person name="Baker S."/>
            <person name="Barry K."/>
            <person name="Bills G."/>
            <person name="Bluhm B."/>
            <person name="Cannon C."/>
            <person name="Castanera R."/>
            <person name="Culley D."/>
            <person name="Daum C."/>
            <person name="Ezra D."/>
            <person name="Gonzalez J."/>
            <person name="Henrissat B."/>
            <person name="Kuo A."/>
            <person name="Liang C."/>
            <person name="Lipzen A."/>
            <person name="Lutzoni F."/>
            <person name="Magnuson J."/>
            <person name="Mondo S."/>
            <person name="Nolan M."/>
            <person name="Ohm R."/>
            <person name="Pangilinan J."/>
            <person name="Park H.-J."/>
            <person name="Ramirez L."/>
            <person name="Alfaro M."/>
            <person name="Sun H."/>
            <person name="Tritt A."/>
            <person name="Yoshinaga Y."/>
            <person name="Zwiers L.-H."/>
            <person name="Turgeon B."/>
            <person name="Goodwin S."/>
            <person name="Spatafora J."/>
            <person name="Crous P."/>
            <person name="Grigoriev I."/>
        </authorList>
    </citation>
    <scope>NUCLEOTIDE SEQUENCE</scope>
    <source>
        <strain evidence="15">CBS 122368</strain>
    </source>
</reference>
<evidence type="ECO:0000256" key="13">
    <source>
        <dbReference type="SAM" id="MobiDB-lite"/>
    </source>
</evidence>
<dbReference type="EMBL" id="ML987189">
    <property type="protein sequence ID" value="KAF2256896.1"/>
    <property type="molecule type" value="Genomic_DNA"/>
</dbReference>
<evidence type="ECO:0000259" key="14">
    <source>
        <dbReference type="SMART" id="SM00298"/>
    </source>
</evidence>
<dbReference type="Proteomes" id="UP000800094">
    <property type="component" value="Unassembled WGS sequence"/>
</dbReference>
<dbReference type="GO" id="GO:0032221">
    <property type="term" value="C:Rpd3S complex"/>
    <property type="evidence" value="ECO:0007669"/>
    <property type="project" value="TreeGrafter"/>
</dbReference>
<feature type="region of interest" description="Disordered" evidence="13">
    <location>
        <begin position="89"/>
        <end position="137"/>
    </location>
</feature>
<evidence type="ECO:0000256" key="10">
    <source>
        <dbReference type="ARBA" id="ARBA00023242"/>
    </source>
</evidence>
<evidence type="ECO:0000256" key="12">
    <source>
        <dbReference type="ARBA" id="ARBA00072864"/>
    </source>
</evidence>
<dbReference type="GO" id="GO:0006281">
    <property type="term" value="P:DNA repair"/>
    <property type="evidence" value="ECO:0007669"/>
    <property type="project" value="UniProtKB-KW"/>
</dbReference>
<dbReference type="PANTHER" id="PTHR10880">
    <property type="entry name" value="MORTALITY FACTOR 4-LIKE PROTEIN"/>
    <property type="match status" value="1"/>
</dbReference>
<keyword evidence="7" id="KW-0805">Transcription regulation</keyword>
<dbReference type="GeneID" id="54584080"/>
<keyword evidence="10" id="KW-0539">Nucleus</keyword>
<organism evidence="15 16">
    <name type="scientific">Trematosphaeria pertusa</name>
    <dbReference type="NCBI Taxonomy" id="390896"/>
    <lineage>
        <taxon>Eukaryota</taxon>
        <taxon>Fungi</taxon>
        <taxon>Dikarya</taxon>
        <taxon>Ascomycota</taxon>
        <taxon>Pezizomycotina</taxon>
        <taxon>Dothideomycetes</taxon>
        <taxon>Pleosporomycetidae</taxon>
        <taxon>Pleosporales</taxon>
        <taxon>Massarineae</taxon>
        <taxon>Trematosphaeriaceae</taxon>
        <taxon>Trematosphaeria</taxon>
    </lineage>
</organism>
<dbReference type="SMART" id="SM00298">
    <property type="entry name" value="CHROMO"/>
    <property type="match status" value="1"/>
</dbReference>
<dbReference type="InterPro" id="IPR026541">
    <property type="entry name" value="MRG_dom"/>
</dbReference>
<evidence type="ECO:0000256" key="2">
    <source>
        <dbReference type="ARBA" id="ARBA00009093"/>
    </source>
</evidence>
<name>A0A6A6J2N7_9PLEO</name>
<dbReference type="RefSeq" id="XP_033691900.1">
    <property type="nucleotide sequence ID" value="XM_033830750.1"/>
</dbReference>
<evidence type="ECO:0000313" key="16">
    <source>
        <dbReference type="Proteomes" id="UP000800094"/>
    </source>
</evidence>
<evidence type="ECO:0000256" key="3">
    <source>
        <dbReference type="ARBA" id="ARBA00011353"/>
    </source>
</evidence>
<comment type="subunit">
    <text evidence="3">Component of the NuA4 histone acetyltransferase complex.</text>
</comment>
<dbReference type="PROSITE" id="PS51640">
    <property type="entry name" value="MRG"/>
    <property type="match status" value="1"/>
</dbReference>
<dbReference type="GO" id="GO:0035267">
    <property type="term" value="C:NuA4 histone acetyltransferase complex"/>
    <property type="evidence" value="ECO:0007669"/>
    <property type="project" value="TreeGrafter"/>
</dbReference>
<dbReference type="InterPro" id="IPR053820">
    <property type="entry name" value="MSL3_chromo-like"/>
</dbReference>